<feature type="transmembrane region" description="Helical" evidence="1">
    <location>
        <begin position="45"/>
        <end position="65"/>
    </location>
</feature>
<sequence>MRNIMNFENLSQTWQNQHNLTSLPKTEAVVATAKQKMSNFKKEQLISISVLSLTFLILVVFYFSIGAHQNISKSLGLVLMIFMLFTRIALEIRSKIQLHKMDSTLNFKDFVSKHKRYFRNRKWIHFVFSPFIYLFYVGGFVSMLPVFKETLSTGFFLYIQISGIVVFVALALFIAYHIKKELQELQFLNEVLRS</sequence>
<accession>A0A916ZUB1</accession>
<feature type="transmembrane region" description="Helical" evidence="1">
    <location>
        <begin position="123"/>
        <end position="143"/>
    </location>
</feature>
<evidence type="ECO:0008006" key="4">
    <source>
        <dbReference type="Google" id="ProtNLM"/>
    </source>
</evidence>
<gene>
    <name evidence="2" type="ORF">GCM10010831_13150</name>
</gene>
<evidence type="ECO:0000313" key="3">
    <source>
        <dbReference type="Proteomes" id="UP000599688"/>
    </source>
</evidence>
<name>A0A916ZUB1_9FLAO</name>
<keyword evidence="1" id="KW-0472">Membrane</keyword>
<organism evidence="2 3">
    <name type="scientific">Psychroflexus salis</name>
    <dbReference type="NCBI Taxonomy" id="1526574"/>
    <lineage>
        <taxon>Bacteria</taxon>
        <taxon>Pseudomonadati</taxon>
        <taxon>Bacteroidota</taxon>
        <taxon>Flavobacteriia</taxon>
        <taxon>Flavobacteriales</taxon>
        <taxon>Flavobacteriaceae</taxon>
        <taxon>Psychroflexus</taxon>
    </lineage>
</organism>
<reference evidence="2 3" key="1">
    <citation type="journal article" date="2014" name="Int. J. Syst. Evol. Microbiol.">
        <title>Complete genome sequence of Corynebacterium casei LMG S-19264T (=DSM 44701T), isolated from a smear-ripened cheese.</title>
        <authorList>
            <consortium name="US DOE Joint Genome Institute (JGI-PGF)"/>
            <person name="Walter F."/>
            <person name="Albersmeier A."/>
            <person name="Kalinowski J."/>
            <person name="Ruckert C."/>
        </authorList>
    </citation>
    <scope>NUCLEOTIDE SEQUENCE [LARGE SCALE GENOMIC DNA]</scope>
    <source>
        <strain evidence="2 3">CGMCC 1.12925</strain>
    </source>
</reference>
<comment type="caution">
    <text evidence="2">The sequence shown here is derived from an EMBL/GenBank/DDBJ whole genome shotgun (WGS) entry which is preliminary data.</text>
</comment>
<protein>
    <recommendedName>
        <fullName evidence="4">DUF3278 domain-containing protein</fullName>
    </recommendedName>
</protein>
<evidence type="ECO:0000313" key="2">
    <source>
        <dbReference type="EMBL" id="GGE13098.1"/>
    </source>
</evidence>
<keyword evidence="1" id="KW-0812">Transmembrane</keyword>
<proteinExistence type="predicted"/>
<dbReference type="EMBL" id="BMGL01000007">
    <property type="protein sequence ID" value="GGE13098.1"/>
    <property type="molecule type" value="Genomic_DNA"/>
</dbReference>
<feature type="transmembrane region" description="Helical" evidence="1">
    <location>
        <begin position="71"/>
        <end position="90"/>
    </location>
</feature>
<evidence type="ECO:0000256" key="1">
    <source>
        <dbReference type="SAM" id="Phobius"/>
    </source>
</evidence>
<feature type="transmembrane region" description="Helical" evidence="1">
    <location>
        <begin position="155"/>
        <end position="176"/>
    </location>
</feature>
<dbReference type="AlphaFoldDB" id="A0A916ZUB1"/>
<keyword evidence="1" id="KW-1133">Transmembrane helix</keyword>
<dbReference type="Proteomes" id="UP000599688">
    <property type="component" value="Unassembled WGS sequence"/>
</dbReference>
<keyword evidence="3" id="KW-1185">Reference proteome</keyword>